<dbReference type="EMBL" id="MNPL01024156">
    <property type="protein sequence ID" value="OQR68611.1"/>
    <property type="molecule type" value="Genomic_DNA"/>
</dbReference>
<dbReference type="InParanoid" id="A0A1V9X5F5"/>
<organism evidence="2 3">
    <name type="scientific">Tropilaelaps mercedesae</name>
    <dbReference type="NCBI Taxonomy" id="418985"/>
    <lineage>
        <taxon>Eukaryota</taxon>
        <taxon>Metazoa</taxon>
        <taxon>Ecdysozoa</taxon>
        <taxon>Arthropoda</taxon>
        <taxon>Chelicerata</taxon>
        <taxon>Arachnida</taxon>
        <taxon>Acari</taxon>
        <taxon>Parasitiformes</taxon>
        <taxon>Mesostigmata</taxon>
        <taxon>Gamasina</taxon>
        <taxon>Dermanyssoidea</taxon>
        <taxon>Laelapidae</taxon>
        <taxon>Tropilaelaps</taxon>
    </lineage>
</organism>
<keyword evidence="3" id="KW-1185">Reference proteome</keyword>
<name>A0A1V9X5F5_9ACAR</name>
<reference evidence="2 3" key="1">
    <citation type="journal article" date="2017" name="Gigascience">
        <title>Draft genome of the honey bee ectoparasitic mite, Tropilaelaps mercedesae, is shaped by the parasitic life history.</title>
        <authorList>
            <person name="Dong X."/>
            <person name="Armstrong S.D."/>
            <person name="Xia D."/>
            <person name="Makepeace B.L."/>
            <person name="Darby A.C."/>
            <person name="Kadowaki T."/>
        </authorList>
    </citation>
    <scope>NUCLEOTIDE SEQUENCE [LARGE SCALE GENOMIC DNA]</scope>
    <source>
        <strain evidence="2">Wuxi-XJTLU</strain>
    </source>
</reference>
<protein>
    <submittedName>
        <fullName evidence="2">Uncharacterized protein</fullName>
    </submittedName>
</protein>
<sequence length="55" mass="6237">MCSTSQRVSALLEPSFLDYLQAPKSSHGQRKKTMKNPSTELSNDEDYFEGSRPDQ</sequence>
<comment type="caution">
    <text evidence="2">The sequence shown here is derived from an EMBL/GenBank/DDBJ whole genome shotgun (WGS) entry which is preliminary data.</text>
</comment>
<accession>A0A1V9X5F5</accession>
<dbReference type="Proteomes" id="UP000192247">
    <property type="component" value="Unassembled WGS sequence"/>
</dbReference>
<gene>
    <name evidence="2" type="ORF">BIW11_04528</name>
</gene>
<proteinExistence type="predicted"/>
<dbReference type="AlphaFoldDB" id="A0A1V9X5F5"/>
<feature type="region of interest" description="Disordered" evidence="1">
    <location>
        <begin position="21"/>
        <end position="55"/>
    </location>
</feature>
<evidence type="ECO:0000256" key="1">
    <source>
        <dbReference type="SAM" id="MobiDB-lite"/>
    </source>
</evidence>
<evidence type="ECO:0000313" key="2">
    <source>
        <dbReference type="EMBL" id="OQR68611.1"/>
    </source>
</evidence>
<evidence type="ECO:0000313" key="3">
    <source>
        <dbReference type="Proteomes" id="UP000192247"/>
    </source>
</evidence>